<protein>
    <submittedName>
        <fullName evidence="2">Uncharacterized protein</fullName>
    </submittedName>
</protein>
<gene>
    <name evidence="2" type="ORF">NC653_019992</name>
</gene>
<dbReference type="Proteomes" id="UP001164929">
    <property type="component" value="Chromosome 8"/>
</dbReference>
<reference evidence="2" key="1">
    <citation type="journal article" date="2023" name="Mol. Ecol. Resour.">
        <title>Chromosome-level genome assembly of a triploid poplar Populus alba 'Berolinensis'.</title>
        <authorList>
            <person name="Chen S."/>
            <person name="Yu Y."/>
            <person name="Wang X."/>
            <person name="Wang S."/>
            <person name="Zhang T."/>
            <person name="Zhou Y."/>
            <person name="He R."/>
            <person name="Meng N."/>
            <person name="Wang Y."/>
            <person name="Liu W."/>
            <person name="Liu Z."/>
            <person name="Liu J."/>
            <person name="Guo Q."/>
            <person name="Huang H."/>
            <person name="Sederoff R.R."/>
            <person name="Wang G."/>
            <person name="Qu G."/>
            <person name="Chen S."/>
        </authorList>
    </citation>
    <scope>NUCLEOTIDE SEQUENCE</scope>
    <source>
        <strain evidence="2">SC-2020</strain>
    </source>
</reference>
<name>A0AAD6QC27_9ROSI</name>
<evidence type="ECO:0000313" key="3">
    <source>
        <dbReference type="Proteomes" id="UP001164929"/>
    </source>
</evidence>
<sequence length="84" mass="9902">MDPLPVVQSGSETISGTPRDDVPVHRLEVAAARRWLCWWRRGDVRRLRMVVKMAVLQHRDVVWQLERKVRLSEDMVTRGGRRNE</sequence>
<evidence type="ECO:0000256" key="1">
    <source>
        <dbReference type="SAM" id="MobiDB-lite"/>
    </source>
</evidence>
<accession>A0AAD6QC27</accession>
<proteinExistence type="predicted"/>
<dbReference type="AlphaFoldDB" id="A0AAD6QC27"/>
<comment type="caution">
    <text evidence="2">The sequence shown here is derived from an EMBL/GenBank/DDBJ whole genome shotgun (WGS) entry which is preliminary data.</text>
</comment>
<evidence type="ECO:0000313" key="2">
    <source>
        <dbReference type="EMBL" id="KAJ6986632.1"/>
    </source>
</evidence>
<keyword evidence="3" id="KW-1185">Reference proteome</keyword>
<dbReference type="EMBL" id="JAQIZT010000008">
    <property type="protein sequence ID" value="KAJ6986632.1"/>
    <property type="molecule type" value="Genomic_DNA"/>
</dbReference>
<feature type="region of interest" description="Disordered" evidence="1">
    <location>
        <begin position="1"/>
        <end position="20"/>
    </location>
</feature>
<organism evidence="2 3">
    <name type="scientific">Populus alba x Populus x berolinensis</name>
    <dbReference type="NCBI Taxonomy" id="444605"/>
    <lineage>
        <taxon>Eukaryota</taxon>
        <taxon>Viridiplantae</taxon>
        <taxon>Streptophyta</taxon>
        <taxon>Embryophyta</taxon>
        <taxon>Tracheophyta</taxon>
        <taxon>Spermatophyta</taxon>
        <taxon>Magnoliopsida</taxon>
        <taxon>eudicotyledons</taxon>
        <taxon>Gunneridae</taxon>
        <taxon>Pentapetalae</taxon>
        <taxon>rosids</taxon>
        <taxon>fabids</taxon>
        <taxon>Malpighiales</taxon>
        <taxon>Salicaceae</taxon>
        <taxon>Saliceae</taxon>
        <taxon>Populus</taxon>
    </lineage>
</organism>